<dbReference type="SUPFAM" id="SSF55811">
    <property type="entry name" value="Nudix"/>
    <property type="match status" value="1"/>
</dbReference>
<accession>A0ABV3R0K5</accession>
<dbReference type="InterPro" id="IPR051325">
    <property type="entry name" value="Nudix_hydrolase_domain"/>
</dbReference>
<keyword evidence="2" id="KW-0378">Hydrolase</keyword>
<feature type="domain" description="Nudix hydrolase" evidence="3">
    <location>
        <begin position="1"/>
        <end position="149"/>
    </location>
</feature>
<evidence type="ECO:0000313" key="5">
    <source>
        <dbReference type="Proteomes" id="UP001556196"/>
    </source>
</evidence>
<dbReference type="PROSITE" id="PS51462">
    <property type="entry name" value="NUDIX"/>
    <property type="match status" value="1"/>
</dbReference>
<protein>
    <submittedName>
        <fullName evidence="4">NUDIX domain-containing protein</fullName>
    </submittedName>
</protein>
<proteinExistence type="predicted"/>
<dbReference type="InterPro" id="IPR020084">
    <property type="entry name" value="NUDIX_hydrolase_CS"/>
</dbReference>
<dbReference type="CDD" id="cd04662">
    <property type="entry name" value="NUDIX_Hydrolase"/>
    <property type="match status" value="1"/>
</dbReference>
<keyword evidence="5" id="KW-1185">Reference proteome</keyword>
<dbReference type="RefSeq" id="WP_367723885.1">
    <property type="nucleotide sequence ID" value="NZ_JBFOCI010000003.1"/>
</dbReference>
<evidence type="ECO:0000259" key="3">
    <source>
        <dbReference type="PROSITE" id="PS51462"/>
    </source>
</evidence>
<evidence type="ECO:0000256" key="1">
    <source>
        <dbReference type="ARBA" id="ARBA00001946"/>
    </source>
</evidence>
<organism evidence="4 5">
    <name type="scientific">Mesorhizobium marinum</name>
    <dbReference type="NCBI Taxonomy" id="3228790"/>
    <lineage>
        <taxon>Bacteria</taxon>
        <taxon>Pseudomonadati</taxon>
        <taxon>Pseudomonadota</taxon>
        <taxon>Alphaproteobacteria</taxon>
        <taxon>Hyphomicrobiales</taxon>
        <taxon>Phyllobacteriaceae</taxon>
        <taxon>Mesorhizobium</taxon>
    </lineage>
</organism>
<comment type="cofactor">
    <cofactor evidence="1">
        <name>Mg(2+)</name>
        <dbReference type="ChEBI" id="CHEBI:18420"/>
    </cofactor>
</comment>
<dbReference type="Proteomes" id="UP001556196">
    <property type="component" value="Unassembled WGS sequence"/>
</dbReference>
<dbReference type="InterPro" id="IPR015797">
    <property type="entry name" value="NUDIX_hydrolase-like_dom_sf"/>
</dbReference>
<dbReference type="PANTHER" id="PTHR21340">
    <property type="entry name" value="DIADENOSINE 5,5-P1,P4-TETRAPHOSPHATE PYROPHOSPHOHYDROLASE MUTT"/>
    <property type="match status" value="1"/>
</dbReference>
<dbReference type="PANTHER" id="PTHR21340:SF7">
    <property type="entry name" value="NUDIX HYDROLASE DOMAIN-CONTAINING PROTEIN"/>
    <property type="match status" value="1"/>
</dbReference>
<dbReference type="EMBL" id="JBFOCI010000003">
    <property type="protein sequence ID" value="MEW9806758.1"/>
    <property type="molecule type" value="Genomic_DNA"/>
</dbReference>
<evidence type="ECO:0000256" key="2">
    <source>
        <dbReference type="ARBA" id="ARBA00022801"/>
    </source>
</evidence>
<dbReference type="Pfam" id="PF00293">
    <property type="entry name" value="NUDIX"/>
    <property type="match status" value="1"/>
</dbReference>
<reference evidence="4 5" key="1">
    <citation type="submission" date="2024-06" db="EMBL/GenBank/DDBJ databases">
        <authorList>
            <person name="Tuo L."/>
        </authorList>
    </citation>
    <scope>NUCLEOTIDE SEQUENCE [LARGE SCALE GENOMIC DNA]</scope>
    <source>
        <strain evidence="4 5">ZMM04-5</strain>
    </source>
</reference>
<name>A0ABV3R0K5_9HYPH</name>
<sequence>MTARSAGILVYRERAGRIEVLLVHPGGPFWARRDIGAWSIPKGEFGQSEEAEAAARREFTEETGWTIEGMLTPLGEARQKAGKVVTAFAARGDFDPAGLSSNSVEMEWPRGSGRVLVFPEVDRAAWFALAKAHEKLIEGQRPLLQRLVAMSDGRRARE</sequence>
<evidence type="ECO:0000313" key="4">
    <source>
        <dbReference type="EMBL" id="MEW9806758.1"/>
    </source>
</evidence>
<dbReference type="PROSITE" id="PS00893">
    <property type="entry name" value="NUDIX_BOX"/>
    <property type="match status" value="1"/>
</dbReference>
<dbReference type="Gene3D" id="3.90.79.10">
    <property type="entry name" value="Nucleoside Triphosphate Pyrophosphohydrolase"/>
    <property type="match status" value="1"/>
</dbReference>
<dbReference type="InterPro" id="IPR000086">
    <property type="entry name" value="NUDIX_hydrolase_dom"/>
</dbReference>
<gene>
    <name evidence="4" type="ORF">ABUE31_12270</name>
</gene>
<comment type="caution">
    <text evidence="4">The sequence shown here is derived from an EMBL/GenBank/DDBJ whole genome shotgun (WGS) entry which is preliminary data.</text>
</comment>